<protein>
    <submittedName>
        <fullName evidence="2">Uncharacterized protein</fullName>
    </submittedName>
</protein>
<reference evidence="2 3" key="1">
    <citation type="journal article" date="2008" name="Appl. Environ. Microbiol.">
        <title>Genomic insights into Mn(II) oxidation by the marine alphaproteobacterium Aurantimonas sp. strain SI85-9A1.</title>
        <authorList>
            <person name="Dick G.J."/>
            <person name="Podell S."/>
            <person name="Johnson H.A."/>
            <person name="Rivera-Espinoza Y."/>
            <person name="Bernier-Latmani R."/>
            <person name="McCarthy J.K."/>
            <person name="Torpey J.W."/>
            <person name="Clement B.G."/>
            <person name="Gaasterland T."/>
            <person name="Tebo B.M."/>
        </authorList>
    </citation>
    <scope>NUCLEOTIDE SEQUENCE [LARGE SCALE GENOMIC DNA]</scope>
    <source>
        <strain evidence="2 3">SI85-9A1</strain>
    </source>
</reference>
<dbReference type="HOGENOM" id="CLU_2143024_0_0_5"/>
<proteinExistence type="predicted"/>
<comment type="caution">
    <text evidence="2">The sequence shown here is derived from an EMBL/GenBank/DDBJ whole genome shotgun (WGS) entry which is preliminary data.</text>
</comment>
<feature type="compositionally biased region" description="Low complexity" evidence="1">
    <location>
        <begin position="49"/>
        <end position="61"/>
    </location>
</feature>
<evidence type="ECO:0000313" key="3">
    <source>
        <dbReference type="Proteomes" id="UP000000321"/>
    </source>
</evidence>
<organism evidence="2 3">
    <name type="scientific">Aurantimonas manganoxydans (strain ATCC BAA-1229 / DSM 21871 / SI85-9A1)</name>
    <dbReference type="NCBI Taxonomy" id="287752"/>
    <lineage>
        <taxon>Bacteria</taxon>
        <taxon>Pseudomonadati</taxon>
        <taxon>Pseudomonadota</taxon>
        <taxon>Alphaproteobacteria</taxon>
        <taxon>Hyphomicrobiales</taxon>
        <taxon>Aurantimonadaceae</taxon>
        <taxon>Aurantimonas</taxon>
    </lineage>
</organism>
<evidence type="ECO:0000256" key="1">
    <source>
        <dbReference type="SAM" id="MobiDB-lite"/>
    </source>
</evidence>
<dbReference type="AlphaFoldDB" id="Q1YKL0"/>
<accession>Q1YKL0</accession>
<keyword evidence="3" id="KW-1185">Reference proteome</keyword>
<feature type="region of interest" description="Disordered" evidence="1">
    <location>
        <begin position="49"/>
        <end position="112"/>
    </location>
</feature>
<dbReference type="Proteomes" id="UP000000321">
    <property type="component" value="Unassembled WGS sequence"/>
</dbReference>
<dbReference type="EMBL" id="AAPJ01000002">
    <property type="protein sequence ID" value="EAS50513.1"/>
    <property type="molecule type" value="Genomic_DNA"/>
</dbReference>
<evidence type="ECO:0000313" key="2">
    <source>
        <dbReference type="EMBL" id="EAS50513.1"/>
    </source>
</evidence>
<dbReference type="BioCyc" id="AURANTIMONAS:SI859A1_00633-MONOMER"/>
<gene>
    <name evidence="2" type="ORF">SI859A1_00633</name>
</gene>
<feature type="compositionally biased region" description="Low complexity" evidence="1">
    <location>
        <begin position="73"/>
        <end position="112"/>
    </location>
</feature>
<name>Q1YKL0_AURMS</name>
<sequence length="112" mass="12173">MRRQPCWPNPEPIRRATANFQRRGTCPSGYLTKAGYMLAFVALRPPAARRSAPEAARGPSPCEKDCRSRRCSNRFTSSSSSAPSSSCWPRFPASSPSASAHPSCSCSCRSAF</sequence>